<dbReference type="NCBIfam" id="TIGR01003">
    <property type="entry name" value="PTS_HPr_family"/>
    <property type="match status" value="1"/>
</dbReference>
<dbReference type="Pfam" id="PF00381">
    <property type="entry name" value="PTS-HPr"/>
    <property type="match status" value="1"/>
</dbReference>
<evidence type="ECO:0000256" key="3">
    <source>
        <dbReference type="ARBA" id="ARBA00022683"/>
    </source>
</evidence>
<reference evidence="5" key="1">
    <citation type="submission" date="2021-01" db="EMBL/GenBank/DDBJ databases">
        <title>KCTC 19127 draft genome.</title>
        <authorList>
            <person name="An D."/>
        </authorList>
    </citation>
    <scope>NUCLEOTIDE SEQUENCE</scope>
    <source>
        <strain evidence="5">KCTC 19127</strain>
    </source>
</reference>
<name>A0A938YLA2_9ACTN</name>
<keyword evidence="2" id="KW-0963">Cytoplasm</keyword>
<dbReference type="Proteomes" id="UP000663801">
    <property type="component" value="Unassembled WGS sequence"/>
</dbReference>
<dbReference type="AlphaFoldDB" id="A0A938YLA2"/>
<evidence type="ECO:0000256" key="2">
    <source>
        <dbReference type="ARBA" id="ARBA00022490"/>
    </source>
</evidence>
<organism evidence="5 6">
    <name type="scientific">Nakamurella flavida</name>
    <dbReference type="NCBI Taxonomy" id="363630"/>
    <lineage>
        <taxon>Bacteria</taxon>
        <taxon>Bacillati</taxon>
        <taxon>Actinomycetota</taxon>
        <taxon>Actinomycetes</taxon>
        <taxon>Nakamurellales</taxon>
        <taxon>Nakamurellaceae</taxon>
        <taxon>Nakamurella</taxon>
    </lineage>
</organism>
<evidence type="ECO:0000313" key="6">
    <source>
        <dbReference type="Proteomes" id="UP000663801"/>
    </source>
</evidence>
<gene>
    <name evidence="5" type="ORF">JL107_00945</name>
</gene>
<evidence type="ECO:0000256" key="1">
    <source>
        <dbReference type="ARBA" id="ARBA00004496"/>
    </source>
</evidence>
<keyword evidence="3" id="KW-0598">Phosphotransferase system</keyword>
<comment type="caution">
    <text evidence="5">The sequence shown here is derived from an EMBL/GenBank/DDBJ whole genome shotgun (WGS) entry which is preliminary data.</text>
</comment>
<dbReference type="InterPro" id="IPR050399">
    <property type="entry name" value="HPr"/>
</dbReference>
<sequence>MTGRQALIGSRLGLHLQPAALFARTAASTGLPVTLALPGRPPVDGRNVLLVVGLGARCGQAVEIEVVGTGPEADAALRALVDLLETDHDA</sequence>
<dbReference type="CDD" id="cd00367">
    <property type="entry name" value="PTS-HPr_like"/>
    <property type="match status" value="1"/>
</dbReference>
<dbReference type="GO" id="GO:0005737">
    <property type="term" value="C:cytoplasm"/>
    <property type="evidence" value="ECO:0007669"/>
    <property type="project" value="UniProtKB-SubCell"/>
</dbReference>
<feature type="domain" description="HPr" evidence="4">
    <location>
        <begin position="1"/>
        <end position="90"/>
    </location>
</feature>
<keyword evidence="6" id="KW-1185">Reference proteome</keyword>
<protein>
    <submittedName>
        <fullName evidence="5">HPr family phosphocarrier protein</fullName>
    </submittedName>
</protein>
<dbReference type="RefSeq" id="WP_205255159.1">
    <property type="nucleotide sequence ID" value="NZ_BAAAPV010000001.1"/>
</dbReference>
<dbReference type="PANTHER" id="PTHR33705:SF2">
    <property type="entry name" value="PHOSPHOCARRIER PROTEIN NPR"/>
    <property type="match status" value="1"/>
</dbReference>
<dbReference type="PANTHER" id="PTHR33705">
    <property type="entry name" value="PHOSPHOCARRIER PROTEIN HPR"/>
    <property type="match status" value="1"/>
</dbReference>
<dbReference type="Gene3D" id="3.30.1340.10">
    <property type="entry name" value="HPr-like"/>
    <property type="match status" value="1"/>
</dbReference>
<comment type="subcellular location">
    <subcellularLocation>
        <location evidence="1">Cytoplasm</location>
    </subcellularLocation>
</comment>
<dbReference type="InterPro" id="IPR000032">
    <property type="entry name" value="HPr-like"/>
</dbReference>
<dbReference type="InterPro" id="IPR035895">
    <property type="entry name" value="HPr-like_sf"/>
</dbReference>
<dbReference type="EMBL" id="JAERWL010000002">
    <property type="protein sequence ID" value="MBM9475000.1"/>
    <property type="molecule type" value="Genomic_DNA"/>
</dbReference>
<dbReference type="GO" id="GO:0009401">
    <property type="term" value="P:phosphoenolpyruvate-dependent sugar phosphotransferase system"/>
    <property type="evidence" value="ECO:0007669"/>
    <property type="project" value="UniProtKB-KW"/>
</dbReference>
<evidence type="ECO:0000259" key="4">
    <source>
        <dbReference type="PROSITE" id="PS51350"/>
    </source>
</evidence>
<dbReference type="PROSITE" id="PS51350">
    <property type="entry name" value="PTS_HPR_DOM"/>
    <property type="match status" value="1"/>
</dbReference>
<proteinExistence type="predicted"/>
<evidence type="ECO:0000313" key="5">
    <source>
        <dbReference type="EMBL" id="MBM9475000.1"/>
    </source>
</evidence>
<accession>A0A938YLA2</accession>
<dbReference type="SUPFAM" id="SSF55594">
    <property type="entry name" value="HPr-like"/>
    <property type="match status" value="1"/>
</dbReference>